<protein>
    <recommendedName>
        <fullName evidence="3">DUF697 domain-containing protein</fullName>
    </recommendedName>
</protein>
<accession>A0A369MMR5</accession>
<evidence type="ECO:0008006" key="3">
    <source>
        <dbReference type="Google" id="ProtNLM"/>
    </source>
</evidence>
<gene>
    <name evidence="1" type="ORF">C1872_14460</name>
</gene>
<dbReference type="RefSeq" id="WP_009608337.1">
    <property type="nucleotide sequence ID" value="NZ_JADNKN010000001.1"/>
</dbReference>
<reference evidence="1 2" key="1">
    <citation type="journal article" date="2018" name="Elife">
        <title>Discovery and characterization of a prevalent human gut bacterial enzyme sufficient for the inactivation of a family of plant toxins.</title>
        <authorList>
            <person name="Koppel N."/>
            <person name="Bisanz J.E."/>
            <person name="Pandelia M.E."/>
            <person name="Turnbaugh P.J."/>
            <person name="Balskus E.P."/>
        </authorList>
    </citation>
    <scope>NUCLEOTIDE SEQUENCE [LARGE SCALE GENOMIC DNA]</scope>
    <source>
        <strain evidence="1 2">MR1 #12</strain>
    </source>
</reference>
<proteinExistence type="predicted"/>
<evidence type="ECO:0000313" key="1">
    <source>
        <dbReference type="EMBL" id="RDB75218.1"/>
    </source>
</evidence>
<dbReference type="Proteomes" id="UP000253752">
    <property type="component" value="Unassembled WGS sequence"/>
</dbReference>
<dbReference type="EMBL" id="PPTX01000030">
    <property type="protein sequence ID" value="RDB75218.1"/>
    <property type="molecule type" value="Genomic_DNA"/>
</dbReference>
<comment type="caution">
    <text evidence="1">The sequence shown here is derived from an EMBL/GenBank/DDBJ whole genome shotgun (WGS) entry which is preliminary data.</text>
</comment>
<dbReference type="AlphaFoldDB" id="A0A369MMR5"/>
<sequence>MQLPVDIKAVIDEATNIDEARRTTLSVSVYLDDSAPGDVQAHVRQAFASASPHARVSLMYLDGRPFAPFSGDDMAVIVAGLNEQVGEYAAQVRAAGVPVMVVTTLPALVADIAKAQGAPIPQGDLVFPKPPKAEPAVLPVPDAAAGGAEAVQALGAGSPNEPYALDGAAVGSLSERMGGWVIAACNDKRLAFALAFPFVRKPLSLEAVNSTALQNAGVGLLVIIPGADMPVMTLNQAKMLLMIAAAYGEELNMERVKELAALVGGAFACRAVARQLVAFVPALGWAVKAAIGYTGTVAMGRAAIEYYEDGATLGKLTDAVAAARDKVVQAAAKRAAQKAQATGAKAMDAVRDRAGRAAQAAGGVRDAALTRFASGKVR</sequence>
<evidence type="ECO:0000313" key="2">
    <source>
        <dbReference type="Proteomes" id="UP000253752"/>
    </source>
</evidence>
<organism evidence="1 2">
    <name type="scientific">Eggerthella lenta</name>
    <name type="common">Eubacterium lentum</name>
    <dbReference type="NCBI Taxonomy" id="84112"/>
    <lineage>
        <taxon>Bacteria</taxon>
        <taxon>Bacillati</taxon>
        <taxon>Actinomycetota</taxon>
        <taxon>Coriobacteriia</taxon>
        <taxon>Eggerthellales</taxon>
        <taxon>Eggerthellaceae</taxon>
        <taxon>Eggerthella</taxon>
    </lineage>
</organism>
<name>A0A369MMR5_EGGLN</name>